<gene>
    <name evidence="1" type="ORF">BJ997_000341</name>
</gene>
<dbReference type="RefSeq" id="WP_268871351.1">
    <property type="nucleotide sequence ID" value="NZ_JACHBQ010000001.1"/>
</dbReference>
<sequence length="44" mass="4908">MRGARLFPGWGAVLPWRIQENHAGLAWLPPELRQVASAAEDLLI</sequence>
<dbReference type="Proteomes" id="UP000561726">
    <property type="component" value="Unassembled WGS sequence"/>
</dbReference>
<accession>A0A7W8ZTI9</accession>
<evidence type="ECO:0000313" key="1">
    <source>
        <dbReference type="EMBL" id="MBB5639793.1"/>
    </source>
</evidence>
<dbReference type="AlphaFoldDB" id="A0A7W8ZTI9"/>
<comment type="caution">
    <text evidence="1">The sequence shown here is derived from an EMBL/GenBank/DDBJ whole genome shotgun (WGS) entry which is preliminary data.</text>
</comment>
<organism evidence="1 2">
    <name type="scientific">Cryobacterium roopkundense</name>
    <dbReference type="NCBI Taxonomy" id="1001240"/>
    <lineage>
        <taxon>Bacteria</taxon>
        <taxon>Bacillati</taxon>
        <taxon>Actinomycetota</taxon>
        <taxon>Actinomycetes</taxon>
        <taxon>Micrococcales</taxon>
        <taxon>Microbacteriaceae</taxon>
        <taxon>Cryobacterium</taxon>
    </lineage>
</organism>
<name>A0A7W8ZTI9_9MICO</name>
<proteinExistence type="predicted"/>
<reference evidence="1 2" key="1">
    <citation type="submission" date="2020-08" db="EMBL/GenBank/DDBJ databases">
        <title>Sequencing the genomes of 1000 actinobacteria strains.</title>
        <authorList>
            <person name="Klenk H.-P."/>
        </authorList>
    </citation>
    <scope>NUCLEOTIDE SEQUENCE [LARGE SCALE GENOMIC DNA]</scope>
    <source>
        <strain evidence="1 2">DSM 21065</strain>
    </source>
</reference>
<evidence type="ECO:0000313" key="2">
    <source>
        <dbReference type="Proteomes" id="UP000561726"/>
    </source>
</evidence>
<dbReference type="EMBL" id="JACHBQ010000001">
    <property type="protein sequence ID" value="MBB5639793.1"/>
    <property type="molecule type" value="Genomic_DNA"/>
</dbReference>
<protein>
    <submittedName>
        <fullName evidence="1">Uncharacterized protein</fullName>
    </submittedName>
</protein>